<dbReference type="Pfam" id="PF00022">
    <property type="entry name" value="Actin"/>
    <property type="match status" value="1"/>
</dbReference>
<accession>A0A5M8Q1T0</accession>
<dbReference type="AlphaFoldDB" id="A0A5M8Q1T0"/>
<dbReference type="Proteomes" id="UP000324767">
    <property type="component" value="Unassembled WGS sequence"/>
</dbReference>
<dbReference type="OrthoDB" id="337660at2759"/>
<feature type="region of interest" description="Disordered" evidence="2">
    <location>
        <begin position="1"/>
        <end position="47"/>
    </location>
</feature>
<dbReference type="SMART" id="SM00268">
    <property type="entry name" value="ACTIN"/>
    <property type="match status" value="1"/>
</dbReference>
<evidence type="ECO:0000256" key="1">
    <source>
        <dbReference type="RuleBase" id="RU000487"/>
    </source>
</evidence>
<dbReference type="Gene3D" id="3.30.420.40">
    <property type="match status" value="2"/>
</dbReference>
<dbReference type="PANTHER" id="PTHR11937">
    <property type="entry name" value="ACTIN"/>
    <property type="match status" value="1"/>
</dbReference>
<feature type="region of interest" description="Disordered" evidence="2">
    <location>
        <begin position="250"/>
        <end position="271"/>
    </location>
</feature>
<comment type="caution">
    <text evidence="3">The sequence shown here is derived from an EMBL/GenBank/DDBJ whole genome shotgun (WGS) entry which is preliminary data.</text>
</comment>
<feature type="compositionally biased region" description="Polar residues" evidence="2">
    <location>
        <begin position="36"/>
        <end position="47"/>
    </location>
</feature>
<evidence type="ECO:0000313" key="4">
    <source>
        <dbReference type="Proteomes" id="UP000324767"/>
    </source>
</evidence>
<dbReference type="InterPro" id="IPR043129">
    <property type="entry name" value="ATPase_NBD"/>
</dbReference>
<evidence type="ECO:0008006" key="5">
    <source>
        <dbReference type="Google" id="ProtNLM"/>
    </source>
</evidence>
<evidence type="ECO:0000256" key="2">
    <source>
        <dbReference type="SAM" id="MobiDB-lite"/>
    </source>
</evidence>
<dbReference type="Gene3D" id="3.90.640.10">
    <property type="entry name" value="Actin, Chain A, domain 4"/>
    <property type="match status" value="1"/>
</dbReference>
<sequence>MTSAAGYHERNKASPANRPGLSHLQHSPRAPPSPHTPQRNISSAFASPSGSYRLEEESLVFEFGARYFRAGFAREGTPRCTLGFGPEESRRVGDYRRWLPGYEDRPRKKQQVHRWGKDYELWRMDLRDVDLGLVADKVERAVREAYSKYLLTDLKPRRVILVLPPVMPHPLLSTLLSTLFNNSQSSSISLVPTPVPITIAAGLRSGLVVDVGWSETLVTAVYEYREVHHCRSTRAMKLVTLEMGRLLHRHHKGPQGLDQSKDTASPDEDGLDMTFDQAEEATTRMAWCRSNEKDEGVAPQSRNLVQHISALTIAEHEDETNEAIPEPLISIPVSSSPYRTLDIPFSKFADPVEAALFAQGQADQDLDDQEQPLHKLIFRALLSLPPDVRGICMARIIITGGGSNIPGLKTRILVDLEALVQSRGWNPVIGKAADERLRRLKEKNSNRQTTPKPPPPQKTTESTDDPPESTSTGNQAAFEAQVPDPIEEKLRRKAGETSKPSLAGVFRIVESLGAWAGASLVAGLRIKGVVEVEKDAFLQHGLAGAKRDAEVSVVAQRQSSGLGIPRAGVGDGGTWTLGAFA</sequence>
<reference evidence="3 4" key="1">
    <citation type="submission" date="2019-09" db="EMBL/GenBank/DDBJ databases">
        <title>The hologenome of the rock-dwelling lichen Lasallia pustulata.</title>
        <authorList>
            <person name="Greshake Tzovaras B."/>
            <person name="Segers F."/>
            <person name="Bicker A."/>
            <person name="Dal Grande F."/>
            <person name="Otte J."/>
            <person name="Hankeln T."/>
            <person name="Schmitt I."/>
            <person name="Ebersberger I."/>
        </authorList>
    </citation>
    <scope>NUCLEOTIDE SEQUENCE [LARGE SCALE GENOMIC DNA]</scope>
    <source>
        <strain evidence="3">A1-1</strain>
    </source>
</reference>
<proteinExistence type="inferred from homology"/>
<dbReference type="SUPFAM" id="SSF53067">
    <property type="entry name" value="Actin-like ATPase domain"/>
    <property type="match status" value="2"/>
</dbReference>
<comment type="similarity">
    <text evidence="1">Belongs to the actin family.</text>
</comment>
<dbReference type="EMBL" id="VXIT01000002">
    <property type="protein sequence ID" value="KAA6414916.1"/>
    <property type="molecule type" value="Genomic_DNA"/>
</dbReference>
<name>A0A5M8Q1T0_9LECA</name>
<feature type="region of interest" description="Disordered" evidence="2">
    <location>
        <begin position="440"/>
        <end position="483"/>
    </location>
</feature>
<organism evidence="3 4">
    <name type="scientific">Lasallia pustulata</name>
    <dbReference type="NCBI Taxonomy" id="136370"/>
    <lineage>
        <taxon>Eukaryota</taxon>
        <taxon>Fungi</taxon>
        <taxon>Dikarya</taxon>
        <taxon>Ascomycota</taxon>
        <taxon>Pezizomycotina</taxon>
        <taxon>Lecanoromycetes</taxon>
        <taxon>OSLEUM clade</taxon>
        <taxon>Umbilicariomycetidae</taxon>
        <taxon>Umbilicariales</taxon>
        <taxon>Umbilicariaceae</taxon>
        <taxon>Lasallia</taxon>
    </lineage>
</organism>
<evidence type="ECO:0000313" key="3">
    <source>
        <dbReference type="EMBL" id="KAA6414916.1"/>
    </source>
</evidence>
<dbReference type="InterPro" id="IPR004000">
    <property type="entry name" value="Actin"/>
</dbReference>
<gene>
    <name evidence="3" type="ORF">FRX48_01666</name>
</gene>
<protein>
    <recommendedName>
        <fullName evidence="5">Actin-like ATPase domain-containing protein</fullName>
    </recommendedName>
</protein>